<feature type="region of interest" description="Disordered" evidence="1">
    <location>
        <begin position="1"/>
        <end position="64"/>
    </location>
</feature>
<dbReference type="AlphaFoldDB" id="A0A9P5VKQ9"/>
<protein>
    <submittedName>
        <fullName evidence="3">Uncharacterized protein</fullName>
    </submittedName>
</protein>
<evidence type="ECO:0000313" key="3">
    <source>
        <dbReference type="EMBL" id="KAF9329491.1"/>
    </source>
</evidence>
<feature type="compositionally biased region" description="Polar residues" evidence="1">
    <location>
        <begin position="280"/>
        <end position="294"/>
    </location>
</feature>
<dbReference type="PANTHER" id="PTHR35872">
    <property type="entry name" value="INTEGRAL MEMBRANE PROTEIN (AFU_ORTHOLOGUE AFUA_5G07110)"/>
    <property type="match status" value="1"/>
</dbReference>
<feature type="compositionally biased region" description="Polar residues" evidence="1">
    <location>
        <begin position="442"/>
        <end position="453"/>
    </location>
</feature>
<keyword evidence="2" id="KW-1133">Transmembrane helix</keyword>
<feature type="transmembrane region" description="Helical" evidence="2">
    <location>
        <begin position="100"/>
        <end position="124"/>
    </location>
</feature>
<keyword evidence="2" id="KW-0472">Membrane</keyword>
<dbReference type="Proteomes" id="UP000696485">
    <property type="component" value="Unassembled WGS sequence"/>
</dbReference>
<feature type="compositionally biased region" description="Low complexity" evidence="1">
    <location>
        <begin position="20"/>
        <end position="32"/>
    </location>
</feature>
<feature type="compositionally biased region" description="Polar residues" evidence="1">
    <location>
        <begin position="33"/>
        <end position="46"/>
    </location>
</feature>
<reference evidence="3" key="1">
    <citation type="journal article" date="2020" name="Fungal Divers.">
        <title>Resolving the Mortierellaceae phylogeny through synthesis of multi-gene phylogenetics and phylogenomics.</title>
        <authorList>
            <person name="Vandepol N."/>
            <person name="Liber J."/>
            <person name="Desiro A."/>
            <person name="Na H."/>
            <person name="Kennedy M."/>
            <person name="Barry K."/>
            <person name="Grigoriev I.V."/>
            <person name="Miller A.N."/>
            <person name="O'Donnell K."/>
            <person name="Stajich J.E."/>
            <person name="Bonito G."/>
        </authorList>
    </citation>
    <scope>NUCLEOTIDE SEQUENCE</scope>
    <source>
        <strain evidence="3">NVP1</strain>
    </source>
</reference>
<feature type="region of interest" description="Disordered" evidence="1">
    <location>
        <begin position="401"/>
        <end position="465"/>
    </location>
</feature>
<sequence>MTNDLSSRQEDPVNGSTPDTTAATEATTAGLAPSSSSLDNHVTINKPSAPVSPQQPVPRPCSLKAQPSEHFSLKTWIRQAPWKHYFKDDCKLIVKSPLNFFIFFCCLSVVVWGAFLVLLLSNLVKLKDDATQKIWIEVASQVLNGFFTLANVPVHPKRLLGFVRGFRVWREDKAIRQEFVNTFLKEHTSSHDQDKKQELLDRLDYYRCFPTYGQDRLQDTVQGTHRRARLASRADPAVVVAKSKSVLRSRSRSRSRSLSGSQDPHTVGLYRIIPDEDISSDSGNAPISSTTIDSKQQEEGNVRVDIREEDLNELLTEETERVVNSVVLPFLPFPLGSPAPADDYFQKNNSTSMDVLEEGIARANSRPRIGPQRASSATLSRIAMNRTAPRTRARTMTLSMTRELPSGSASVSPSSTFVFHNDRASRPSGRGYQPVPAESTEQDNPSVSPQLKTRSSKKDPPKRVPMPAALTQQQMEWVDKRQAGLLKRQQQLQRAWPWYNYTIPQGIEPVDFFENAEDSTRPVVDDQTPTMLVSLPVKLVVQSSRFCLIVGSFNLNSMIQEVLCGLMWGMNYLVRPGWAVGTGMALGCLAAIVPSVLIMLHEGAMSRVRVVSTTEEVIQEAIDDKEPL</sequence>
<proteinExistence type="predicted"/>
<evidence type="ECO:0000256" key="2">
    <source>
        <dbReference type="SAM" id="Phobius"/>
    </source>
</evidence>
<dbReference type="InterPro" id="IPR021369">
    <property type="entry name" value="DUF2985"/>
</dbReference>
<dbReference type="EMBL" id="JAAAUY010000470">
    <property type="protein sequence ID" value="KAF9329491.1"/>
    <property type="molecule type" value="Genomic_DNA"/>
</dbReference>
<feature type="transmembrane region" description="Helical" evidence="2">
    <location>
        <begin position="576"/>
        <end position="600"/>
    </location>
</feature>
<feature type="compositionally biased region" description="Low complexity" evidence="1">
    <location>
        <begin position="406"/>
        <end position="415"/>
    </location>
</feature>
<evidence type="ECO:0000256" key="1">
    <source>
        <dbReference type="SAM" id="MobiDB-lite"/>
    </source>
</evidence>
<dbReference type="Pfam" id="PF11204">
    <property type="entry name" value="DUF2985"/>
    <property type="match status" value="1"/>
</dbReference>
<dbReference type="PANTHER" id="PTHR35872:SF1">
    <property type="entry name" value="ALPHA-L-RHAMNOSIDASE C"/>
    <property type="match status" value="1"/>
</dbReference>
<evidence type="ECO:0000313" key="4">
    <source>
        <dbReference type="Proteomes" id="UP000696485"/>
    </source>
</evidence>
<accession>A0A9P5VKQ9</accession>
<organism evidence="3 4">
    <name type="scientific">Podila minutissima</name>
    <dbReference type="NCBI Taxonomy" id="64525"/>
    <lineage>
        <taxon>Eukaryota</taxon>
        <taxon>Fungi</taxon>
        <taxon>Fungi incertae sedis</taxon>
        <taxon>Mucoromycota</taxon>
        <taxon>Mortierellomycotina</taxon>
        <taxon>Mortierellomycetes</taxon>
        <taxon>Mortierellales</taxon>
        <taxon>Mortierellaceae</taxon>
        <taxon>Podila</taxon>
    </lineage>
</organism>
<comment type="caution">
    <text evidence="3">The sequence shown here is derived from an EMBL/GenBank/DDBJ whole genome shotgun (WGS) entry which is preliminary data.</text>
</comment>
<gene>
    <name evidence="3" type="ORF">BG006_007444</name>
</gene>
<keyword evidence="4" id="KW-1185">Reference proteome</keyword>
<feature type="region of interest" description="Disordered" evidence="1">
    <location>
        <begin position="245"/>
        <end position="300"/>
    </location>
</feature>
<name>A0A9P5VKQ9_9FUNG</name>
<keyword evidence="2" id="KW-0812">Transmembrane</keyword>
<feature type="compositionally biased region" description="Basic residues" evidence="1">
    <location>
        <begin position="245"/>
        <end position="255"/>
    </location>
</feature>